<evidence type="ECO:0000313" key="4">
    <source>
        <dbReference type="Proteomes" id="UP001626550"/>
    </source>
</evidence>
<sequence length="533" mass="59694">MAERYNFQTTNFVNKNKAIENPNRTELLLVVVCSLPFSSLVDLNRIKPDLGDVEAQAPWDAGVQTPWPKGLGYASAPHHLTTTAFFLIKTLEKVPFGVQNGWMPDPPNVDILEVEFNNGSEKTQLRNSLINQTETIKVVDDFINVADEIHTYKLPRTYSCGAIENSQFGLCSVNPLYNKCYLKGNPEKPLEVTGSAGSFKISGTDINRIGKDIRPILFTNLLFGCPEYHDRLLNKQEEKKQPDAEKEKVPNSSPAPSVPNEIVSAASLAHDSLDNLFGIPIIATKEFIRLNGSQQSTGNHSSLELVPLSRKPRETESPPKALEQVEEEAGNGEPMINILRNNKDSDVKDVSVENENQTSDVTVFETLSVSTGDRSYKTGILGVTIKREFFDRQVQELSQCRDSNSVCYLLEDGGYVVSVSNQERRYETGFFFGYLKPPVMQSMIGKVYHQLEEFDYQASCAVQDTTDAKASSAIRAISVSPFSTRRKKYLLCEQLFYVERKSKYPGLGRLALLTRPGYLYWFVVKTTSFITFG</sequence>
<feature type="domain" description="Voltage-dependent calcium channel alpha-2/delta subunit conserved region" evidence="2">
    <location>
        <begin position="392"/>
        <end position="479"/>
    </location>
</feature>
<dbReference type="AlphaFoldDB" id="A0ABD2Q832"/>
<dbReference type="InterPro" id="IPR013680">
    <property type="entry name" value="VDCC_a2/dsu"/>
</dbReference>
<accession>A0ABD2Q832</accession>
<comment type="caution">
    <text evidence="3">The sequence shown here is derived from an EMBL/GenBank/DDBJ whole genome shotgun (WGS) entry which is preliminary data.</text>
</comment>
<organism evidence="3 4">
    <name type="scientific">Cichlidogyrus casuarinus</name>
    <dbReference type="NCBI Taxonomy" id="1844966"/>
    <lineage>
        <taxon>Eukaryota</taxon>
        <taxon>Metazoa</taxon>
        <taxon>Spiralia</taxon>
        <taxon>Lophotrochozoa</taxon>
        <taxon>Platyhelminthes</taxon>
        <taxon>Monogenea</taxon>
        <taxon>Monopisthocotylea</taxon>
        <taxon>Dactylogyridea</taxon>
        <taxon>Ancyrocephalidae</taxon>
        <taxon>Cichlidogyrus</taxon>
    </lineage>
</organism>
<proteinExistence type="predicted"/>
<dbReference type="EMBL" id="JBJKFK010000701">
    <property type="protein sequence ID" value="KAL3315633.1"/>
    <property type="molecule type" value="Genomic_DNA"/>
</dbReference>
<reference evidence="3 4" key="1">
    <citation type="submission" date="2024-11" db="EMBL/GenBank/DDBJ databases">
        <title>Adaptive evolution of stress response genes in parasites aligns with host niche diversity.</title>
        <authorList>
            <person name="Hahn C."/>
            <person name="Resl P."/>
        </authorList>
    </citation>
    <scope>NUCLEOTIDE SEQUENCE [LARGE SCALE GENOMIC DNA]</scope>
    <source>
        <strain evidence="3">EGGRZ-B1_66</strain>
        <tissue evidence="3">Body</tissue>
    </source>
</reference>
<evidence type="ECO:0000313" key="3">
    <source>
        <dbReference type="EMBL" id="KAL3315633.1"/>
    </source>
</evidence>
<dbReference type="Proteomes" id="UP001626550">
    <property type="component" value="Unassembled WGS sequence"/>
</dbReference>
<feature type="region of interest" description="Disordered" evidence="1">
    <location>
        <begin position="238"/>
        <end position="258"/>
    </location>
</feature>
<protein>
    <recommendedName>
        <fullName evidence="2">Voltage-dependent calcium channel alpha-2/delta subunit conserved region domain-containing protein</fullName>
    </recommendedName>
</protein>
<keyword evidence="4" id="KW-1185">Reference proteome</keyword>
<evidence type="ECO:0000256" key="1">
    <source>
        <dbReference type="SAM" id="MobiDB-lite"/>
    </source>
</evidence>
<gene>
    <name evidence="3" type="ORF">Ciccas_005732</name>
</gene>
<dbReference type="Pfam" id="PF08473">
    <property type="entry name" value="VGCC_alpha2"/>
    <property type="match status" value="1"/>
</dbReference>
<evidence type="ECO:0000259" key="2">
    <source>
        <dbReference type="Pfam" id="PF08473"/>
    </source>
</evidence>
<feature type="region of interest" description="Disordered" evidence="1">
    <location>
        <begin position="293"/>
        <end position="332"/>
    </location>
</feature>
<feature type="compositionally biased region" description="Basic and acidic residues" evidence="1">
    <location>
        <begin position="238"/>
        <end position="249"/>
    </location>
</feature>
<feature type="compositionally biased region" description="Polar residues" evidence="1">
    <location>
        <begin position="293"/>
        <end position="302"/>
    </location>
</feature>
<name>A0ABD2Q832_9PLAT</name>